<dbReference type="Proteomes" id="UP001317532">
    <property type="component" value="Chromosome"/>
</dbReference>
<evidence type="ECO:0000313" key="3">
    <source>
        <dbReference type="EMBL" id="BDE06159.1"/>
    </source>
</evidence>
<dbReference type="AlphaFoldDB" id="A0AAN1XW95"/>
<evidence type="ECO:0000259" key="2">
    <source>
        <dbReference type="PROSITE" id="PS50857"/>
    </source>
</evidence>
<dbReference type="InterPro" id="IPR002429">
    <property type="entry name" value="CcO_II-like_C"/>
</dbReference>
<protein>
    <recommendedName>
        <fullName evidence="2">Cytochrome oxidase subunit II copper A binding domain-containing protein</fullName>
    </recommendedName>
</protein>
<dbReference type="KEGG" id="vab:WPS_14350"/>
<organism evidence="3 4">
    <name type="scientific">Vulcanimicrobium alpinum</name>
    <dbReference type="NCBI Taxonomy" id="3016050"/>
    <lineage>
        <taxon>Bacteria</taxon>
        <taxon>Bacillati</taxon>
        <taxon>Vulcanimicrobiota</taxon>
        <taxon>Vulcanimicrobiia</taxon>
        <taxon>Vulcanimicrobiales</taxon>
        <taxon>Vulcanimicrobiaceae</taxon>
        <taxon>Vulcanimicrobium</taxon>
    </lineage>
</organism>
<dbReference type="EMBL" id="AP025523">
    <property type="protein sequence ID" value="BDE06159.1"/>
    <property type="molecule type" value="Genomic_DNA"/>
</dbReference>
<gene>
    <name evidence="3" type="ORF">WPS_14350</name>
</gene>
<sequence length="115" mass="11589">MNRIALVAGLVAGSLVLAAPAFARDVDITANGHTFAFSPNVVTLKKGVPTTLHFKATPGAPHGLAVPGIGLANTVITSAGTTVTVTPKKAGTFPANCTIVCGAGHDHMAMKFVVK</sequence>
<evidence type="ECO:0000256" key="1">
    <source>
        <dbReference type="SAM" id="SignalP"/>
    </source>
</evidence>
<keyword evidence="4" id="KW-1185">Reference proteome</keyword>
<dbReference type="Gene3D" id="2.60.40.420">
    <property type="entry name" value="Cupredoxins - blue copper proteins"/>
    <property type="match status" value="1"/>
</dbReference>
<proteinExistence type="predicted"/>
<name>A0AAN1XW95_UNVUL</name>
<reference evidence="3 4" key="1">
    <citation type="journal article" date="2022" name="ISME Commun">
        <title>Vulcanimicrobium alpinus gen. nov. sp. nov., the first cultivated representative of the candidate phylum 'Eremiobacterota', is a metabolically versatile aerobic anoxygenic phototroph.</title>
        <authorList>
            <person name="Yabe S."/>
            <person name="Muto K."/>
            <person name="Abe K."/>
            <person name="Yokota A."/>
            <person name="Staudigel H."/>
            <person name="Tebo B.M."/>
        </authorList>
    </citation>
    <scope>NUCLEOTIDE SEQUENCE [LARGE SCALE GENOMIC DNA]</scope>
    <source>
        <strain evidence="3 4">WC8-2</strain>
    </source>
</reference>
<dbReference type="PROSITE" id="PS50857">
    <property type="entry name" value="COX2_CUA"/>
    <property type="match status" value="1"/>
</dbReference>
<dbReference type="InterPro" id="IPR028096">
    <property type="entry name" value="EfeO_Cupredoxin"/>
</dbReference>
<dbReference type="GO" id="GO:0005507">
    <property type="term" value="F:copper ion binding"/>
    <property type="evidence" value="ECO:0007669"/>
    <property type="project" value="InterPro"/>
</dbReference>
<keyword evidence="1" id="KW-0732">Signal</keyword>
<evidence type="ECO:0000313" key="4">
    <source>
        <dbReference type="Proteomes" id="UP001317532"/>
    </source>
</evidence>
<dbReference type="RefSeq" id="WP_317997142.1">
    <property type="nucleotide sequence ID" value="NZ_AP025523.1"/>
</dbReference>
<feature type="chain" id="PRO_5042981315" description="Cytochrome oxidase subunit II copper A binding domain-containing protein" evidence="1">
    <location>
        <begin position="24"/>
        <end position="115"/>
    </location>
</feature>
<dbReference type="SUPFAM" id="SSF49503">
    <property type="entry name" value="Cupredoxins"/>
    <property type="match status" value="1"/>
</dbReference>
<dbReference type="GO" id="GO:0004129">
    <property type="term" value="F:cytochrome-c oxidase activity"/>
    <property type="evidence" value="ECO:0007669"/>
    <property type="project" value="InterPro"/>
</dbReference>
<accession>A0AAN1XW95</accession>
<feature type="signal peptide" evidence="1">
    <location>
        <begin position="1"/>
        <end position="23"/>
    </location>
</feature>
<feature type="domain" description="Cytochrome oxidase subunit II copper A binding" evidence="2">
    <location>
        <begin position="23"/>
        <end position="115"/>
    </location>
</feature>
<dbReference type="GO" id="GO:0016020">
    <property type="term" value="C:membrane"/>
    <property type="evidence" value="ECO:0007669"/>
    <property type="project" value="InterPro"/>
</dbReference>
<dbReference type="InterPro" id="IPR008972">
    <property type="entry name" value="Cupredoxin"/>
</dbReference>
<dbReference type="Pfam" id="PF13473">
    <property type="entry name" value="Cupredoxin_1"/>
    <property type="match status" value="1"/>
</dbReference>